<keyword evidence="3" id="KW-1185">Reference proteome</keyword>
<evidence type="ECO:0000256" key="1">
    <source>
        <dbReference type="SAM" id="MobiDB-lite"/>
    </source>
</evidence>
<dbReference type="EMBL" id="FNBW01000003">
    <property type="protein sequence ID" value="SDF41294.1"/>
    <property type="molecule type" value="Genomic_DNA"/>
</dbReference>
<feature type="region of interest" description="Disordered" evidence="1">
    <location>
        <begin position="1"/>
        <end position="24"/>
    </location>
</feature>
<dbReference type="AlphaFoldDB" id="A0A8G2BFN7"/>
<organism evidence="2 3">
    <name type="scientific">Thalassobaculum litoreum DSM 18839</name>
    <dbReference type="NCBI Taxonomy" id="1123362"/>
    <lineage>
        <taxon>Bacteria</taxon>
        <taxon>Pseudomonadati</taxon>
        <taxon>Pseudomonadota</taxon>
        <taxon>Alphaproteobacteria</taxon>
        <taxon>Rhodospirillales</taxon>
        <taxon>Thalassobaculaceae</taxon>
        <taxon>Thalassobaculum</taxon>
    </lineage>
</organism>
<protein>
    <recommendedName>
        <fullName evidence="4">OmpA family protein</fullName>
    </recommendedName>
</protein>
<accession>A0A8G2BFN7</accession>
<comment type="caution">
    <text evidence="2">The sequence shown here is derived from an EMBL/GenBank/DDBJ whole genome shotgun (WGS) entry which is preliminary data.</text>
</comment>
<proteinExistence type="predicted"/>
<sequence length="333" mass="35735">MVGGPPPLGSTNFEVRPPATMEPTGTFVGEKVIQLRGDLVRLQDSIRGHNGTLQSLRATTAQNALNYHQTVAGIESRLQVGTTPGNPQLVDQWNSAQRQLEQVNTDISNMNALANRVSSDAALSTYLLESVRAAYGLSGAVEADHEQLAVLEDDTNQTVVLIDRLLTELSDDIRRQSSYAANERNDLNTMAVAIKNGELFGTSLANRSFGGGAMASATPGGASFPAPASTGVAGRRPLVVIRFDRPGVEYEQPLYSAVRRALETRPEAIFDVIAVSPQSANQGRNALDANQAKRNAQTVFRSLQEMGLPPGRVALSAQSAPDARTNEVRIYVR</sequence>
<reference evidence="2 3" key="1">
    <citation type="submission" date="2016-10" db="EMBL/GenBank/DDBJ databases">
        <authorList>
            <person name="Varghese N."/>
            <person name="Submissions S."/>
        </authorList>
    </citation>
    <scope>NUCLEOTIDE SEQUENCE [LARGE SCALE GENOMIC DNA]</scope>
    <source>
        <strain evidence="2 3">DSM 18839</strain>
    </source>
</reference>
<dbReference type="Proteomes" id="UP000198615">
    <property type="component" value="Unassembled WGS sequence"/>
</dbReference>
<evidence type="ECO:0000313" key="3">
    <source>
        <dbReference type="Proteomes" id="UP000198615"/>
    </source>
</evidence>
<evidence type="ECO:0008006" key="4">
    <source>
        <dbReference type="Google" id="ProtNLM"/>
    </source>
</evidence>
<gene>
    <name evidence="2" type="ORF">SAMN05660686_01231</name>
</gene>
<evidence type="ECO:0000313" key="2">
    <source>
        <dbReference type="EMBL" id="SDF41294.1"/>
    </source>
</evidence>
<name>A0A8G2BFN7_9PROT</name>